<feature type="domain" description="DUF4440" evidence="1">
    <location>
        <begin position="11"/>
        <end position="116"/>
    </location>
</feature>
<dbReference type="EMBL" id="MRWE01000010">
    <property type="protein sequence ID" value="ORJ25986.1"/>
    <property type="molecule type" value="Genomic_DNA"/>
</dbReference>
<evidence type="ECO:0000313" key="3">
    <source>
        <dbReference type="Proteomes" id="UP000192536"/>
    </source>
</evidence>
<evidence type="ECO:0000313" key="2">
    <source>
        <dbReference type="EMBL" id="ORJ25986.1"/>
    </source>
</evidence>
<name>A0A1X0WGQ9_9GAMM</name>
<dbReference type="Pfam" id="PF14534">
    <property type="entry name" value="DUF4440"/>
    <property type="match status" value="1"/>
</dbReference>
<dbReference type="AlphaFoldDB" id="A0A1X0WGQ9"/>
<dbReference type="RefSeq" id="WP_017493396.1">
    <property type="nucleotide sequence ID" value="NZ_CP049603.1"/>
</dbReference>
<keyword evidence="3" id="KW-1185">Reference proteome</keyword>
<sequence length="135" mass="15549">MELDILTQRLITLERKLHQPGIRSDASMLEDLLHPAFTEIGRSGKVYVRQEVIESLLQETERLEIVASNFKCSLLEDRVTLLTYESFTRDHVGNVTRQTLRSSIWKLNEKSGRWQMRFHQGTPAANSKGLIIPKS</sequence>
<evidence type="ECO:0000259" key="1">
    <source>
        <dbReference type="Pfam" id="PF14534"/>
    </source>
</evidence>
<protein>
    <submittedName>
        <fullName evidence="2">DUF4440 domain-containing protein</fullName>
    </submittedName>
</protein>
<comment type="caution">
    <text evidence="2">The sequence shown here is derived from an EMBL/GenBank/DDBJ whole genome shotgun (WGS) entry which is preliminary data.</text>
</comment>
<dbReference type="SUPFAM" id="SSF54427">
    <property type="entry name" value="NTF2-like"/>
    <property type="match status" value="1"/>
</dbReference>
<dbReference type="Proteomes" id="UP000192536">
    <property type="component" value="Unassembled WGS sequence"/>
</dbReference>
<dbReference type="GeneID" id="93565924"/>
<dbReference type="InterPro" id="IPR027843">
    <property type="entry name" value="DUF4440"/>
</dbReference>
<organism evidence="2 3">
    <name type="scientific">Rouxiella badensis</name>
    <dbReference type="NCBI Taxonomy" id="1646377"/>
    <lineage>
        <taxon>Bacteria</taxon>
        <taxon>Pseudomonadati</taxon>
        <taxon>Pseudomonadota</taxon>
        <taxon>Gammaproteobacteria</taxon>
        <taxon>Enterobacterales</taxon>
        <taxon>Yersiniaceae</taxon>
        <taxon>Rouxiella</taxon>
    </lineage>
</organism>
<dbReference type="STRING" id="1646377.BS640_07710"/>
<proteinExistence type="predicted"/>
<reference evidence="2 3" key="1">
    <citation type="journal article" date="2017" name="Int. J. Syst. Evol. Microbiol.">
        <title>Rouxiella badensis sp. nov. and Rouxiella silvae sp. nov. isolated from peat bog soil in Germany and emendation of the genus description.</title>
        <authorList>
            <person name="Le Fleche-Mateos A."/>
            <person name="Kugler J.H."/>
            <person name="Hansen S.H."/>
            <person name="Syldatk C."/>
            <person name="Hausmann R."/>
            <person name="Lomprez F."/>
            <person name="Vandenbogaert M."/>
            <person name="Manuguerra J.C."/>
            <person name="Grimont P.A."/>
        </authorList>
    </citation>
    <scope>NUCLEOTIDE SEQUENCE [LARGE SCALE GENOMIC DNA]</scope>
    <source>
        <strain evidence="2 3">DSM 100043</strain>
    </source>
</reference>
<accession>A0A1X0WGQ9</accession>
<dbReference type="Gene3D" id="3.10.450.50">
    <property type="match status" value="1"/>
</dbReference>
<gene>
    <name evidence="2" type="ORF">BS640_07710</name>
</gene>
<dbReference type="InterPro" id="IPR032710">
    <property type="entry name" value="NTF2-like_dom_sf"/>
</dbReference>